<comment type="caution">
    <text evidence="2">The sequence shown here is derived from an EMBL/GenBank/DDBJ whole genome shotgun (WGS) entry which is preliminary data.</text>
</comment>
<protein>
    <submittedName>
        <fullName evidence="2">Transcriptional regulator, MarR family</fullName>
    </submittedName>
</protein>
<proteinExistence type="predicted"/>
<dbReference type="InterPro" id="IPR036390">
    <property type="entry name" value="WH_DNA-bd_sf"/>
</dbReference>
<keyword evidence="3" id="KW-1185">Reference proteome</keyword>
<evidence type="ECO:0000313" key="2">
    <source>
        <dbReference type="EMBL" id="KNZ69979.1"/>
    </source>
</evidence>
<evidence type="ECO:0000313" key="3">
    <source>
        <dbReference type="Proteomes" id="UP000037175"/>
    </source>
</evidence>
<dbReference type="InterPro" id="IPR039422">
    <property type="entry name" value="MarR/SlyA-like"/>
</dbReference>
<dbReference type="InterPro" id="IPR000835">
    <property type="entry name" value="HTH_MarR-typ"/>
</dbReference>
<dbReference type="GO" id="GO:0006950">
    <property type="term" value="P:response to stress"/>
    <property type="evidence" value="ECO:0007669"/>
    <property type="project" value="TreeGrafter"/>
</dbReference>
<evidence type="ECO:0000259" key="1">
    <source>
        <dbReference type="PROSITE" id="PS50995"/>
    </source>
</evidence>
<dbReference type="PANTHER" id="PTHR33164:SF43">
    <property type="entry name" value="HTH-TYPE TRANSCRIPTIONAL REPRESSOR YETL"/>
    <property type="match status" value="1"/>
</dbReference>
<dbReference type="Pfam" id="PF01047">
    <property type="entry name" value="MarR"/>
    <property type="match status" value="1"/>
</dbReference>
<name>A0A0L6W4G1_9FIRM</name>
<dbReference type="Gene3D" id="1.10.10.10">
    <property type="entry name" value="Winged helix-like DNA-binding domain superfamily/Winged helix DNA-binding domain"/>
    <property type="match status" value="1"/>
</dbReference>
<organism evidence="2 3">
    <name type="scientific">Thermincola ferriacetica</name>
    <dbReference type="NCBI Taxonomy" id="281456"/>
    <lineage>
        <taxon>Bacteria</taxon>
        <taxon>Bacillati</taxon>
        <taxon>Bacillota</taxon>
        <taxon>Clostridia</taxon>
        <taxon>Eubacteriales</taxon>
        <taxon>Thermincolaceae</taxon>
        <taxon>Thermincola</taxon>
    </lineage>
</organism>
<feature type="domain" description="HTH marR-type" evidence="1">
    <location>
        <begin position="4"/>
        <end position="141"/>
    </location>
</feature>
<dbReference type="Proteomes" id="UP000037175">
    <property type="component" value="Unassembled WGS sequence"/>
</dbReference>
<accession>A0A0L6W4G1</accession>
<dbReference type="PROSITE" id="PS50995">
    <property type="entry name" value="HTH_MARR_2"/>
    <property type="match status" value="1"/>
</dbReference>
<dbReference type="SUPFAM" id="SSF46785">
    <property type="entry name" value="Winged helix' DNA-binding domain"/>
    <property type="match status" value="1"/>
</dbReference>
<dbReference type="PRINTS" id="PR00598">
    <property type="entry name" value="HTHMARR"/>
</dbReference>
<dbReference type="AlphaFoldDB" id="A0A0L6W4G1"/>
<dbReference type="PANTHER" id="PTHR33164">
    <property type="entry name" value="TRANSCRIPTIONAL REGULATOR, MARR FAMILY"/>
    <property type="match status" value="1"/>
</dbReference>
<dbReference type="InterPro" id="IPR036388">
    <property type="entry name" value="WH-like_DNA-bd_sf"/>
</dbReference>
<dbReference type="SMART" id="SM00347">
    <property type="entry name" value="HTH_MARR"/>
    <property type="match status" value="1"/>
</dbReference>
<gene>
    <name evidence="2" type="ORF">Tfer_1360</name>
</gene>
<dbReference type="EMBL" id="LGTE01000007">
    <property type="protein sequence ID" value="KNZ69979.1"/>
    <property type="molecule type" value="Genomic_DNA"/>
</dbReference>
<dbReference type="RefSeq" id="WP_052217424.1">
    <property type="nucleotide sequence ID" value="NZ_LGTE01000007.1"/>
</dbReference>
<reference evidence="3" key="1">
    <citation type="submission" date="2015-07" db="EMBL/GenBank/DDBJ databases">
        <title>Complete Genome of Thermincola ferriacetica strain Z-0001T.</title>
        <authorList>
            <person name="Lusk B."/>
            <person name="Badalamenti J.P."/>
            <person name="Parameswaran P."/>
            <person name="Bond D.R."/>
            <person name="Torres C.I."/>
        </authorList>
    </citation>
    <scope>NUCLEOTIDE SEQUENCE [LARGE SCALE GENOMIC DNA]</scope>
    <source>
        <strain evidence="3">Z-0001</strain>
    </source>
</reference>
<dbReference type="GO" id="GO:0003700">
    <property type="term" value="F:DNA-binding transcription factor activity"/>
    <property type="evidence" value="ECO:0007669"/>
    <property type="project" value="InterPro"/>
</dbReference>
<sequence>MDEKNYLAQELARTIAQFKRLGRPPGSSHGIRPSEFMLLVTLTQCPGADSEGLKVSDLSARMQITPAGVTHMINALEDGGYVERLADPTDRRVVLVKPTARAKQFIEDMNAKFLEDLKGLVGFLGEQDSKELIRLLSLALTYFKERRERNAE</sequence>